<dbReference type="GO" id="GO:0005543">
    <property type="term" value="F:phospholipid binding"/>
    <property type="evidence" value="ECO:0007669"/>
    <property type="project" value="TreeGrafter"/>
</dbReference>
<dbReference type="EMBL" id="WNTK01000013">
    <property type="protein sequence ID" value="KAG9473627.1"/>
    <property type="molecule type" value="Genomic_DNA"/>
</dbReference>
<name>A0A8J6EPY8_ELECQ</name>
<dbReference type="GO" id="GO:0030276">
    <property type="term" value="F:clathrin binding"/>
    <property type="evidence" value="ECO:0007669"/>
    <property type="project" value="TreeGrafter"/>
</dbReference>
<dbReference type="GO" id="GO:0005768">
    <property type="term" value="C:endosome"/>
    <property type="evidence" value="ECO:0007669"/>
    <property type="project" value="TreeGrafter"/>
</dbReference>
<dbReference type="Pfam" id="PF01417">
    <property type="entry name" value="ENTH"/>
    <property type="match status" value="1"/>
</dbReference>
<dbReference type="PANTHER" id="PTHR12276:SF16">
    <property type="entry name" value="EPSIN-3"/>
    <property type="match status" value="1"/>
</dbReference>
<protein>
    <recommendedName>
        <fullName evidence="2">ENTH domain-containing protein</fullName>
    </recommendedName>
</protein>
<comment type="caution">
    <text evidence="3">The sequence shown here is derived from an EMBL/GenBank/DDBJ whole genome shotgun (WGS) entry which is preliminary data.</text>
</comment>
<keyword evidence="4" id="KW-1185">Reference proteome</keyword>
<dbReference type="Gene3D" id="1.25.40.90">
    <property type="match status" value="1"/>
</dbReference>
<accession>A0A8J6EPY8</accession>
<dbReference type="InterPro" id="IPR008942">
    <property type="entry name" value="ENTH_VHS"/>
</dbReference>
<dbReference type="AlphaFoldDB" id="A0A8J6EPY8"/>
<dbReference type="InterPro" id="IPR013809">
    <property type="entry name" value="ENTH"/>
</dbReference>
<dbReference type="PROSITE" id="PS50942">
    <property type="entry name" value="ENTH"/>
    <property type="match status" value="1"/>
</dbReference>
<dbReference type="OrthoDB" id="4033880at2759"/>
<gene>
    <name evidence="3" type="ORF">GDO78_004107</name>
</gene>
<dbReference type="GO" id="GO:0030125">
    <property type="term" value="C:clathrin vesicle coat"/>
    <property type="evidence" value="ECO:0007669"/>
    <property type="project" value="TreeGrafter"/>
</dbReference>
<proteinExistence type="predicted"/>
<evidence type="ECO:0000256" key="1">
    <source>
        <dbReference type="SAM" id="MobiDB-lite"/>
    </source>
</evidence>
<evidence type="ECO:0000259" key="2">
    <source>
        <dbReference type="PROSITE" id="PS50942"/>
    </source>
</evidence>
<dbReference type="FunFam" id="1.25.40.90:FF:000006">
    <property type="entry name" value="Clathrin interactor 1"/>
    <property type="match status" value="1"/>
</dbReference>
<dbReference type="GO" id="GO:0005886">
    <property type="term" value="C:plasma membrane"/>
    <property type="evidence" value="ECO:0007669"/>
    <property type="project" value="TreeGrafter"/>
</dbReference>
<dbReference type="CDD" id="cd16990">
    <property type="entry name" value="ENTH_Epsin"/>
    <property type="match status" value="1"/>
</dbReference>
<dbReference type="GO" id="GO:0006897">
    <property type="term" value="P:endocytosis"/>
    <property type="evidence" value="ECO:0007669"/>
    <property type="project" value="TreeGrafter"/>
</dbReference>
<evidence type="ECO:0000313" key="4">
    <source>
        <dbReference type="Proteomes" id="UP000770717"/>
    </source>
</evidence>
<dbReference type="Proteomes" id="UP000770717">
    <property type="component" value="Unassembled WGS sequence"/>
</dbReference>
<sequence>MATSSIRRQVKNIVHNYSEAEVKVREATSNDPWGPSATLMAEIAQMTYSAEYSEVMIMVWRRLNDSGKNWRHVYKGLMLLDYLIKNGSNKVVQESNENIIAVQTLKDFQFLDKDGKDHGINVREKAKQIVSLLKDEERIKQERVQAQATRRRMSQVTAALDSSHRLRFNEVPSAPNEEEEIQLQAALNKSKEEYEKEQQAKQGDISLIENALIETHLIGEDDQKETVKKNETHLYDLIDIFGPPQPHASDIWDTPVASSHPSTNLNSFIPAWGPANQSSTIVTAPLPWDTVPQNPPLKADNTSQSIIFGSDEPSGWQEPQVVKSSPSDPWGESKNSTDEVVYDILSASLSSEDKDVKPPPLLKSDNSFDLDLFGDVVPTSKPSSDSPDLEAEEPILDANARPRCNTPELFLEPAARSLVNLDSLVTYGDSVKTKNPFLSGLKEPSPTNPFQYGDQKPTLNQIRATSPMPTAGAQMPIQNISLLPTNSLDTGIINLRTISPVPTIAVPPTIPLPMQLQSFPPVTSLYPSLNFQYAPVLPLNQVAAVVPQPMLPNPNSAQAPNNPFL</sequence>
<organism evidence="3 4">
    <name type="scientific">Eleutherodactylus coqui</name>
    <name type="common">Puerto Rican coqui</name>
    <dbReference type="NCBI Taxonomy" id="57060"/>
    <lineage>
        <taxon>Eukaryota</taxon>
        <taxon>Metazoa</taxon>
        <taxon>Chordata</taxon>
        <taxon>Craniata</taxon>
        <taxon>Vertebrata</taxon>
        <taxon>Euteleostomi</taxon>
        <taxon>Amphibia</taxon>
        <taxon>Batrachia</taxon>
        <taxon>Anura</taxon>
        <taxon>Neobatrachia</taxon>
        <taxon>Hyloidea</taxon>
        <taxon>Eleutherodactylidae</taxon>
        <taxon>Eleutherodactylinae</taxon>
        <taxon>Eleutherodactylus</taxon>
        <taxon>Eleutherodactylus</taxon>
    </lineage>
</organism>
<evidence type="ECO:0000313" key="3">
    <source>
        <dbReference type="EMBL" id="KAG9473627.1"/>
    </source>
</evidence>
<dbReference type="PANTHER" id="PTHR12276">
    <property type="entry name" value="EPSIN/ENT-RELATED"/>
    <property type="match status" value="1"/>
</dbReference>
<reference evidence="3" key="1">
    <citation type="thesis" date="2020" institute="ProQuest LLC" country="789 East Eisenhower Parkway, Ann Arbor, MI, USA">
        <title>Comparative Genomics and Chromosome Evolution.</title>
        <authorList>
            <person name="Mudd A.B."/>
        </authorList>
    </citation>
    <scope>NUCLEOTIDE SEQUENCE</scope>
    <source>
        <strain evidence="3">HN-11 Male</strain>
        <tissue evidence="3">Kidney and liver</tissue>
    </source>
</reference>
<feature type="region of interest" description="Disordered" evidence="1">
    <location>
        <begin position="296"/>
        <end position="337"/>
    </location>
</feature>
<dbReference type="SMART" id="SM00273">
    <property type="entry name" value="ENTH"/>
    <property type="match status" value="1"/>
</dbReference>
<feature type="domain" description="ENTH" evidence="2">
    <location>
        <begin position="12"/>
        <end position="143"/>
    </location>
</feature>
<dbReference type="SUPFAM" id="SSF48464">
    <property type="entry name" value="ENTH/VHS domain"/>
    <property type="match status" value="1"/>
</dbReference>